<evidence type="ECO:0000313" key="1">
    <source>
        <dbReference type="EMBL" id="KAE8334203.1"/>
    </source>
</evidence>
<name>A0A5N6XNA6_9EURO</name>
<dbReference type="AlphaFoldDB" id="A0A5N6XNA6"/>
<dbReference type="EMBL" id="ML737343">
    <property type="protein sequence ID" value="KAE8334203.1"/>
    <property type="molecule type" value="Genomic_DNA"/>
</dbReference>
<dbReference type="OrthoDB" id="416741at2759"/>
<dbReference type="Gene3D" id="3.40.50.300">
    <property type="entry name" value="P-loop containing nucleotide triphosphate hydrolases"/>
    <property type="match status" value="1"/>
</dbReference>
<proteinExistence type="predicted"/>
<sequence length="198" mass="21940">MKYVHPPQLILLRYAAPDDSNRAWHSPFLEAISQARSRAQSHLELPDHSVVREVQDELEKFHAKAIGIGNLLGTWDADCFIVESVKKLVGRVGRAGMTGSLWADPAKAHLAEIVRHILQLAPALPGSSGTVSEKVWRLLAFLKKEHHENFSGIIFARERATAYVLAAVIRCHPLTQSLFQCASCVGWSSNRNKKSGIC</sequence>
<organism evidence="1">
    <name type="scientific">Aspergillus arachidicola</name>
    <dbReference type="NCBI Taxonomy" id="656916"/>
    <lineage>
        <taxon>Eukaryota</taxon>
        <taxon>Fungi</taxon>
        <taxon>Dikarya</taxon>
        <taxon>Ascomycota</taxon>
        <taxon>Pezizomycotina</taxon>
        <taxon>Eurotiomycetes</taxon>
        <taxon>Eurotiomycetidae</taxon>
        <taxon>Eurotiales</taxon>
        <taxon>Aspergillaceae</taxon>
        <taxon>Aspergillus</taxon>
        <taxon>Aspergillus subgen. Circumdati</taxon>
    </lineage>
</organism>
<feature type="non-terminal residue" evidence="1">
    <location>
        <position position="198"/>
    </location>
</feature>
<protein>
    <submittedName>
        <fullName evidence="1">Uncharacterized protein</fullName>
    </submittedName>
</protein>
<gene>
    <name evidence="1" type="ORF">BDV24DRAFT_146258</name>
</gene>
<accession>A0A5N6XNA6</accession>
<reference evidence="1" key="1">
    <citation type="submission" date="2019-04" db="EMBL/GenBank/DDBJ databases">
        <title>Friends and foes A comparative genomics study of 23 Aspergillus species from section Flavi.</title>
        <authorList>
            <consortium name="DOE Joint Genome Institute"/>
            <person name="Kjaerbolling I."/>
            <person name="Vesth T."/>
            <person name="Frisvad J.C."/>
            <person name="Nybo J.L."/>
            <person name="Theobald S."/>
            <person name="Kildgaard S."/>
            <person name="Isbrandt T."/>
            <person name="Kuo A."/>
            <person name="Sato A."/>
            <person name="Lyhne E.K."/>
            <person name="Kogle M.E."/>
            <person name="Wiebenga A."/>
            <person name="Kun R.S."/>
            <person name="Lubbers R.J."/>
            <person name="Makela M.R."/>
            <person name="Barry K."/>
            <person name="Chovatia M."/>
            <person name="Clum A."/>
            <person name="Daum C."/>
            <person name="Haridas S."/>
            <person name="He G."/>
            <person name="LaButti K."/>
            <person name="Lipzen A."/>
            <person name="Mondo S."/>
            <person name="Riley R."/>
            <person name="Salamov A."/>
            <person name="Simmons B.A."/>
            <person name="Magnuson J.K."/>
            <person name="Henrissat B."/>
            <person name="Mortensen U.H."/>
            <person name="Larsen T.O."/>
            <person name="Devries R.P."/>
            <person name="Grigoriev I.V."/>
            <person name="Machida M."/>
            <person name="Baker S.E."/>
            <person name="Andersen M.R."/>
        </authorList>
    </citation>
    <scope>NUCLEOTIDE SEQUENCE</scope>
    <source>
        <strain evidence="1">CBS 117612</strain>
    </source>
</reference>
<dbReference type="InterPro" id="IPR027417">
    <property type="entry name" value="P-loop_NTPase"/>
</dbReference>
<dbReference type="Proteomes" id="UP000325558">
    <property type="component" value="Unassembled WGS sequence"/>
</dbReference>